<evidence type="ECO:0000313" key="2">
    <source>
        <dbReference type="EMBL" id="CVI59426.1"/>
    </source>
</evidence>
<keyword evidence="3" id="KW-1185">Reference proteome</keyword>
<dbReference type="AlphaFoldDB" id="A0A1S7TXY6"/>
<comment type="caution">
    <text evidence="2">The sequence shown here is derived from an EMBL/GenBank/DDBJ whole genome shotgun (WGS) entry which is preliminary data.</text>
</comment>
<feature type="region of interest" description="Disordered" evidence="1">
    <location>
        <begin position="67"/>
        <end position="99"/>
    </location>
</feature>
<gene>
    <name evidence="2" type="ORF">AGR7A_Lc120537</name>
</gene>
<sequence length="99" mass="10854">MSLYPFALHANLVDHSEELCVGVCPKMAHHHVSEFVARIVNVDGHGSSPQLLRCSFDPVRMAHAFRRRRRSRATVSNTIDHPGFGGSPTPVRSGPAKQG</sequence>
<dbReference type="Proteomes" id="UP000192140">
    <property type="component" value="Unassembled WGS sequence"/>
</dbReference>
<reference evidence="2" key="1">
    <citation type="submission" date="2016-01" db="EMBL/GenBank/DDBJ databases">
        <authorList>
            <person name="Regsiter A."/>
            <person name="william w."/>
        </authorList>
    </citation>
    <scope>NUCLEOTIDE SEQUENCE</scope>
    <source>
        <strain evidence="2">NCPPB 1641</strain>
    </source>
</reference>
<dbReference type="EMBL" id="FCNP01000033">
    <property type="protein sequence ID" value="CVI59426.1"/>
    <property type="molecule type" value="Genomic_DNA"/>
</dbReference>
<evidence type="ECO:0000256" key="1">
    <source>
        <dbReference type="SAM" id="MobiDB-lite"/>
    </source>
</evidence>
<protein>
    <submittedName>
        <fullName evidence="2">Uncharacterized protein</fullName>
    </submittedName>
</protein>
<name>A0A1S7TXY6_9HYPH</name>
<evidence type="ECO:0000313" key="3">
    <source>
        <dbReference type="Proteomes" id="UP000192140"/>
    </source>
</evidence>
<organism evidence="2 3">
    <name type="scientific">Agrobacterium deltaense NCPPB 1641</name>
    <dbReference type="NCBI Taxonomy" id="1183425"/>
    <lineage>
        <taxon>Bacteria</taxon>
        <taxon>Pseudomonadati</taxon>
        <taxon>Pseudomonadota</taxon>
        <taxon>Alphaproteobacteria</taxon>
        <taxon>Hyphomicrobiales</taxon>
        <taxon>Rhizobiaceae</taxon>
        <taxon>Rhizobium/Agrobacterium group</taxon>
        <taxon>Agrobacterium</taxon>
    </lineage>
</organism>
<proteinExistence type="predicted"/>
<accession>A0A1S7TXY6</accession>